<name>A0ABV1QT19_9HYPH</name>
<keyword evidence="1" id="KW-0175">Coiled coil</keyword>
<dbReference type="RefSeq" id="WP_350396812.1">
    <property type="nucleotide sequence ID" value="NZ_JBELQE010000110.1"/>
</dbReference>
<accession>A0ABV1QT19</accession>
<evidence type="ECO:0000313" key="3">
    <source>
        <dbReference type="EMBL" id="MER2252491.1"/>
    </source>
</evidence>
<evidence type="ECO:0000256" key="2">
    <source>
        <dbReference type="SAM" id="Phobius"/>
    </source>
</evidence>
<sequence>MIESIEGLIGSNISTIIWGAILWGAFLVTNWGMRNAMDVPKLHDRIIRLEQQVADLTEKLDILDGEVDRM</sequence>
<organism evidence="3 4">
    <name type="scientific">Methylorubrum podarium</name>
    <dbReference type="NCBI Taxonomy" id="200476"/>
    <lineage>
        <taxon>Bacteria</taxon>
        <taxon>Pseudomonadati</taxon>
        <taxon>Pseudomonadota</taxon>
        <taxon>Alphaproteobacteria</taxon>
        <taxon>Hyphomicrobiales</taxon>
        <taxon>Methylobacteriaceae</taxon>
        <taxon>Methylorubrum</taxon>
    </lineage>
</organism>
<dbReference type="Proteomes" id="UP001480955">
    <property type="component" value="Unassembled WGS sequence"/>
</dbReference>
<reference evidence="3 4" key="1">
    <citation type="submission" date="2024-06" db="EMBL/GenBank/DDBJ databases">
        <authorList>
            <person name="Campbell A.G."/>
        </authorList>
    </citation>
    <scope>NUCLEOTIDE SEQUENCE [LARGE SCALE GENOMIC DNA]</scope>
    <source>
        <strain evidence="3 4">EM12</strain>
    </source>
</reference>
<keyword evidence="2" id="KW-0472">Membrane</keyword>
<keyword evidence="2" id="KW-1133">Transmembrane helix</keyword>
<keyword evidence="2" id="KW-0812">Transmembrane</keyword>
<evidence type="ECO:0000256" key="1">
    <source>
        <dbReference type="SAM" id="Coils"/>
    </source>
</evidence>
<keyword evidence="4" id="KW-1185">Reference proteome</keyword>
<evidence type="ECO:0000313" key="4">
    <source>
        <dbReference type="Proteomes" id="UP001480955"/>
    </source>
</evidence>
<comment type="caution">
    <text evidence="3">The sequence shown here is derived from an EMBL/GenBank/DDBJ whole genome shotgun (WGS) entry which is preliminary data.</text>
</comment>
<feature type="transmembrane region" description="Helical" evidence="2">
    <location>
        <begin position="12"/>
        <end position="33"/>
    </location>
</feature>
<gene>
    <name evidence="3" type="ORF">ABS772_21445</name>
</gene>
<feature type="coiled-coil region" evidence="1">
    <location>
        <begin position="39"/>
        <end position="66"/>
    </location>
</feature>
<dbReference type="EMBL" id="JBELQE010000110">
    <property type="protein sequence ID" value="MER2252491.1"/>
    <property type="molecule type" value="Genomic_DNA"/>
</dbReference>
<proteinExistence type="predicted"/>
<protein>
    <submittedName>
        <fullName evidence="3">Uncharacterized protein</fullName>
    </submittedName>
</protein>